<comment type="subunit">
    <text evidence="13">Component of the NSL complex at least composed of KAT8/MOF, KANSL1, KANSL2, KANSL3, MCRS1, PHF20, OGT1/OGT, WDR5 and HCFC1.</text>
</comment>
<evidence type="ECO:0000256" key="3">
    <source>
        <dbReference type="ARBA" id="ARBA00015508"/>
    </source>
</evidence>
<dbReference type="Proteomes" id="UP000827092">
    <property type="component" value="Unassembled WGS sequence"/>
</dbReference>
<evidence type="ECO:0000259" key="15">
    <source>
        <dbReference type="Pfam" id="PF13891"/>
    </source>
</evidence>
<organism evidence="16 17">
    <name type="scientific">Oedothorax gibbosus</name>
    <dbReference type="NCBI Taxonomy" id="931172"/>
    <lineage>
        <taxon>Eukaryota</taxon>
        <taxon>Metazoa</taxon>
        <taxon>Ecdysozoa</taxon>
        <taxon>Arthropoda</taxon>
        <taxon>Chelicerata</taxon>
        <taxon>Arachnida</taxon>
        <taxon>Araneae</taxon>
        <taxon>Araneomorphae</taxon>
        <taxon>Entelegynae</taxon>
        <taxon>Araneoidea</taxon>
        <taxon>Linyphiidae</taxon>
        <taxon>Erigoninae</taxon>
        <taxon>Oedothorax</taxon>
    </lineage>
</organism>
<dbReference type="GO" id="GO:0044545">
    <property type="term" value="C:NSL complex"/>
    <property type="evidence" value="ECO:0007669"/>
    <property type="project" value="TreeGrafter"/>
</dbReference>
<evidence type="ECO:0000256" key="14">
    <source>
        <dbReference type="SAM" id="MobiDB-lite"/>
    </source>
</evidence>
<evidence type="ECO:0000256" key="11">
    <source>
        <dbReference type="ARBA" id="ARBA00033378"/>
    </source>
</evidence>
<reference evidence="16 17" key="1">
    <citation type="journal article" date="2022" name="Nat. Ecol. Evol.">
        <title>A masculinizing supergene underlies an exaggerated male reproductive morph in a spider.</title>
        <authorList>
            <person name="Hendrickx F."/>
            <person name="De Corte Z."/>
            <person name="Sonet G."/>
            <person name="Van Belleghem S.M."/>
            <person name="Kostlbacher S."/>
            <person name="Vangestel C."/>
        </authorList>
    </citation>
    <scope>NUCLEOTIDE SEQUENCE [LARGE SCALE GENOMIC DNA]</scope>
    <source>
        <strain evidence="16">W744_W776</strain>
    </source>
</reference>
<gene>
    <name evidence="16" type="ORF">JTE90_020418</name>
</gene>
<evidence type="ECO:0000256" key="9">
    <source>
        <dbReference type="ARBA" id="ARBA00023242"/>
    </source>
</evidence>
<sequence>MSTLTAKSSHVSQPERFCKYIHRYCNQTRLDGFDYCIRHILEDKTAPFRQCMYVNQPNKKRCTNAAPKTDKNDRRDNVLCPFHAKRAMMKTKVFHPKKKPVPENPATLLKNLEHYCEDPVHDPNYRRDPGHYDRPIAAGMEGGKPSTIEQVEEMVINDGEPILSKAHVESVDDDFCFNDNSSYLDHAGVYTHKEICAMTREKLLKLQHLYCVELKVLYHDFKEARRRYLKMARNPFPEAQQSSKLVYRDLKEVRGRLVAKIEKPASEPADIGTTSSLVKKIHQSLQHYHQRSGIERIFRRRVLERRAGIPRPVRPFCAYEVNGLKCTGIAMMATQFCKNHILNDPNQVLFVPCHKSKCTRPVLPFEETPACDLHFTFSSSHAVMEMEEQVIETAPEPEEVIEEPVASTSTSVPSASDLLLEPEHFQSMDDIASLGLDAIGPCSLFGLDQFGEPGESTDTGMSADQSDLMHIPAITLHPPADILSDSRKSESDEMDEN</sequence>
<proteinExistence type="predicted"/>
<dbReference type="GO" id="GO:0005634">
    <property type="term" value="C:nucleus"/>
    <property type="evidence" value="ECO:0007669"/>
    <property type="project" value="UniProtKB-SubCell"/>
</dbReference>
<dbReference type="GO" id="GO:0005739">
    <property type="term" value="C:mitochondrion"/>
    <property type="evidence" value="ECO:0007669"/>
    <property type="project" value="UniProtKB-SubCell"/>
</dbReference>
<comment type="caution">
    <text evidence="16">The sequence shown here is derived from an EMBL/GenBank/DDBJ whole genome shotgun (WGS) entry which is preliminary data.</text>
</comment>
<keyword evidence="6" id="KW-0832">Ubl conjugation</keyword>
<protein>
    <recommendedName>
        <fullName evidence="3">KAT8 regulatory NSL complex subunit 2</fullName>
    </recommendedName>
    <alternativeName>
        <fullName evidence="11">NSL complex protein NSL2</fullName>
    </alternativeName>
    <alternativeName>
        <fullName evidence="10">Non-specific lethal 2 homolog</fullName>
    </alternativeName>
</protein>
<evidence type="ECO:0000256" key="5">
    <source>
        <dbReference type="ARBA" id="ARBA00022553"/>
    </source>
</evidence>
<keyword evidence="9" id="KW-0539">Nucleus</keyword>
<evidence type="ECO:0000256" key="1">
    <source>
        <dbReference type="ARBA" id="ARBA00004123"/>
    </source>
</evidence>
<dbReference type="PANTHER" id="PTHR13453:SF1">
    <property type="entry name" value="KAT8 REGULATORY NSL COMPLEX SUBUNIT 2"/>
    <property type="match status" value="1"/>
</dbReference>
<keyword evidence="5" id="KW-0597">Phosphoprotein</keyword>
<accession>A0AAV6UFQ1</accession>
<dbReference type="AlphaFoldDB" id="A0AAV6UFQ1"/>
<evidence type="ECO:0000256" key="12">
    <source>
        <dbReference type="ARBA" id="ARBA00093359"/>
    </source>
</evidence>
<keyword evidence="8" id="KW-0496">Mitochondrion</keyword>
<evidence type="ECO:0000256" key="8">
    <source>
        <dbReference type="ARBA" id="ARBA00023128"/>
    </source>
</evidence>
<evidence type="ECO:0000256" key="10">
    <source>
        <dbReference type="ARBA" id="ARBA00032947"/>
    </source>
</evidence>
<comment type="subcellular location">
    <subcellularLocation>
        <location evidence="2">Mitochondrion</location>
    </subcellularLocation>
    <subcellularLocation>
        <location evidence="1">Nucleus</location>
    </subcellularLocation>
</comment>
<keyword evidence="17" id="KW-1185">Reference proteome</keyword>
<keyword evidence="7" id="KW-0156">Chromatin regulator</keyword>
<dbReference type="InterPro" id="IPR026316">
    <property type="entry name" value="NSL2"/>
</dbReference>
<keyword evidence="4" id="KW-1017">Isopeptide bond</keyword>
<dbReference type="GO" id="GO:0006325">
    <property type="term" value="P:chromatin organization"/>
    <property type="evidence" value="ECO:0007669"/>
    <property type="project" value="UniProtKB-KW"/>
</dbReference>
<evidence type="ECO:0000256" key="6">
    <source>
        <dbReference type="ARBA" id="ARBA00022843"/>
    </source>
</evidence>
<evidence type="ECO:0000313" key="17">
    <source>
        <dbReference type="Proteomes" id="UP000827092"/>
    </source>
</evidence>
<comment type="function">
    <text evidence="12">Non-catalytic component of the NSL histone acetyltransferase complex, a multiprotein complex that mediates histone H4 acetylation at 'Lys-5'- and 'Lys-8' (H4K5ac and H4K8ac) at transcription start sites and promotes transcription initiation. Required for NSL complex stability and for transcription of intraciliary transport genes in both ciliated and non-ciliated cells by regulating histone H4 acetylation at 'Lys-5'- and 'Lys-12' (H4K5ac and H4K12ac). This is necessary for cilium assembly in ciliated cells and for organization of the microtubule cytoskeleton in non-ciliated cells. Required within the NSL complex to maintain nuclear architecture stability by promoting KAT8-mediated acetylation of lamin LMNA.</text>
</comment>
<dbReference type="InterPro" id="IPR025927">
    <property type="entry name" value="Znf_KANL2-like"/>
</dbReference>
<evidence type="ECO:0000256" key="4">
    <source>
        <dbReference type="ARBA" id="ARBA00022499"/>
    </source>
</evidence>
<feature type="domain" description="KANL2-like probable zinc-finger" evidence="15">
    <location>
        <begin position="18"/>
        <end position="84"/>
    </location>
</feature>
<feature type="domain" description="KANL2-like probable zinc-finger" evidence="15">
    <location>
        <begin position="323"/>
        <end position="375"/>
    </location>
</feature>
<dbReference type="PANTHER" id="PTHR13453">
    <property type="entry name" value="KAT8 REGULATORY NSL COMPLEX SUBUNIT 2"/>
    <property type="match status" value="1"/>
</dbReference>
<name>A0AAV6UFQ1_9ARAC</name>
<dbReference type="Pfam" id="PF13891">
    <property type="entry name" value="zf-C3HC3H_KANSL2"/>
    <property type="match status" value="2"/>
</dbReference>
<dbReference type="EMBL" id="JAFNEN010000461">
    <property type="protein sequence ID" value="KAG8182503.1"/>
    <property type="molecule type" value="Genomic_DNA"/>
</dbReference>
<evidence type="ECO:0000256" key="2">
    <source>
        <dbReference type="ARBA" id="ARBA00004173"/>
    </source>
</evidence>
<evidence type="ECO:0000313" key="16">
    <source>
        <dbReference type="EMBL" id="KAG8182503.1"/>
    </source>
</evidence>
<feature type="region of interest" description="Disordered" evidence="14">
    <location>
        <begin position="477"/>
        <end position="497"/>
    </location>
</feature>
<evidence type="ECO:0000256" key="7">
    <source>
        <dbReference type="ARBA" id="ARBA00022853"/>
    </source>
</evidence>
<evidence type="ECO:0000256" key="13">
    <source>
        <dbReference type="ARBA" id="ARBA00093543"/>
    </source>
</evidence>